<protein>
    <recommendedName>
        <fullName evidence="6">PhoH-like protein</fullName>
    </recommendedName>
</protein>
<evidence type="ECO:0000256" key="2">
    <source>
        <dbReference type="ARBA" id="ARBA00010393"/>
    </source>
</evidence>
<comment type="subcellular location">
    <subcellularLocation>
        <location evidence="1">Cytoplasm</location>
    </subcellularLocation>
</comment>
<dbReference type="Gene3D" id="3.40.50.300">
    <property type="entry name" value="P-loop containing nucleotide triphosphate hydrolases"/>
    <property type="match status" value="1"/>
</dbReference>
<dbReference type="AlphaFoldDB" id="A0A6C0DQM6"/>
<evidence type="ECO:0000256" key="4">
    <source>
        <dbReference type="ARBA" id="ARBA00022741"/>
    </source>
</evidence>
<evidence type="ECO:0000256" key="6">
    <source>
        <dbReference type="ARBA" id="ARBA00039970"/>
    </source>
</evidence>
<dbReference type="InterPro" id="IPR003714">
    <property type="entry name" value="PhoH"/>
</dbReference>
<evidence type="ECO:0000313" key="9">
    <source>
        <dbReference type="EMBL" id="QHT18873.1"/>
    </source>
</evidence>
<dbReference type="EMBL" id="MN739660">
    <property type="protein sequence ID" value="QHT18873.1"/>
    <property type="molecule type" value="Genomic_DNA"/>
</dbReference>
<feature type="region of interest" description="Disordered" evidence="7">
    <location>
        <begin position="14"/>
        <end position="37"/>
    </location>
</feature>
<feature type="domain" description="PhoH-like protein" evidence="8">
    <location>
        <begin position="82"/>
        <end position="286"/>
    </location>
</feature>
<evidence type="ECO:0000259" key="8">
    <source>
        <dbReference type="Pfam" id="PF02562"/>
    </source>
</evidence>
<sequence>MKKSGDHALKYLEEIGEFPLPADEKKRNKKNRKKNEKELLLDYNQEIERERDKSNANQRRIYENMAHLSGNEKQHFENKFTKPKNPHQEEYVNILRNREKKIVVATGPAGTGKTLFATEFAVKNYLSGNCEKLIFTRPSVSVDEDLGYLPGTLEEKMAPWVRPIYDVLYNFILPKEVEQLMEEKVIEIAPLGFMRGRTFKNSWIVADEMQNSTTSQMKMLLTRLGENSRLVITGDLEQFDRTNEQNGLEDFLSKFKGKRSSSITSYEFQRSDIQREDVVREVLDIYSREVIPDEYKEFIDDNKE</sequence>
<evidence type="ECO:0000256" key="5">
    <source>
        <dbReference type="ARBA" id="ARBA00022840"/>
    </source>
</evidence>
<dbReference type="InterPro" id="IPR027417">
    <property type="entry name" value="P-loop_NTPase"/>
</dbReference>
<dbReference type="GO" id="GO:0005524">
    <property type="term" value="F:ATP binding"/>
    <property type="evidence" value="ECO:0007669"/>
    <property type="project" value="UniProtKB-KW"/>
</dbReference>
<dbReference type="GO" id="GO:0005829">
    <property type="term" value="C:cytosol"/>
    <property type="evidence" value="ECO:0007669"/>
    <property type="project" value="TreeGrafter"/>
</dbReference>
<organism evidence="9">
    <name type="scientific">viral metagenome</name>
    <dbReference type="NCBI Taxonomy" id="1070528"/>
    <lineage>
        <taxon>unclassified sequences</taxon>
        <taxon>metagenomes</taxon>
        <taxon>organismal metagenomes</taxon>
    </lineage>
</organism>
<dbReference type="PANTHER" id="PTHR30473">
    <property type="entry name" value="PROTEIN PHOH"/>
    <property type="match status" value="1"/>
</dbReference>
<dbReference type="PANTHER" id="PTHR30473:SF1">
    <property type="entry name" value="PHOH-LIKE PROTEIN"/>
    <property type="match status" value="1"/>
</dbReference>
<accession>A0A6C0DQM6</accession>
<dbReference type="SUPFAM" id="SSF52540">
    <property type="entry name" value="P-loop containing nucleoside triphosphate hydrolases"/>
    <property type="match status" value="1"/>
</dbReference>
<keyword evidence="3" id="KW-0963">Cytoplasm</keyword>
<name>A0A6C0DQM6_9ZZZZ</name>
<keyword evidence="5" id="KW-0067">ATP-binding</keyword>
<evidence type="ECO:0000256" key="7">
    <source>
        <dbReference type="SAM" id="MobiDB-lite"/>
    </source>
</evidence>
<dbReference type="Pfam" id="PF02562">
    <property type="entry name" value="PhoH"/>
    <property type="match status" value="1"/>
</dbReference>
<evidence type="ECO:0000256" key="3">
    <source>
        <dbReference type="ARBA" id="ARBA00022490"/>
    </source>
</evidence>
<proteinExistence type="inferred from homology"/>
<dbReference type="InterPro" id="IPR051451">
    <property type="entry name" value="PhoH2-like"/>
</dbReference>
<keyword evidence="4" id="KW-0547">Nucleotide-binding</keyword>
<evidence type="ECO:0000256" key="1">
    <source>
        <dbReference type="ARBA" id="ARBA00004496"/>
    </source>
</evidence>
<reference evidence="9" key="1">
    <citation type="journal article" date="2020" name="Nature">
        <title>Giant virus diversity and host interactions through global metagenomics.</title>
        <authorList>
            <person name="Schulz F."/>
            <person name="Roux S."/>
            <person name="Paez-Espino D."/>
            <person name="Jungbluth S."/>
            <person name="Walsh D.A."/>
            <person name="Denef V.J."/>
            <person name="McMahon K.D."/>
            <person name="Konstantinidis K.T."/>
            <person name="Eloe-Fadrosh E.A."/>
            <person name="Kyrpides N.C."/>
            <person name="Woyke T."/>
        </authorList>
    </citation>
    <scope>NUCLEOTIDE SEQUENCE</scope>
    <source>
        <strain evidence="9">GVMAG-M-3300023174-49</strain>
    </source>
</reference>
<comment type="similarity">
    <text evidence="2">Belongs to the PhoH family.</text>
</comment>